<protein>
    <recommendedName>
        <fullName evidence="3">Helix-turn-helix domain-containing protein</fullName>
    </recommendedName>
</protein>
<geneLocation type="plasmid" evidence="2">
    <name>pRGRH0629</name>
</geneLocation>
<reference evidence="2" key="2">
    <citation type="submission" date="2015-07" db="EMBL/GenBank/DDBJ databases">
        <title>Plasmids, circular viruses and viroids from rat gut.</title>
        <authorList>
            <person name="Jorgensen T.J."/>
            <person name="Hansen M.A."/>
            <person name="Xu Z."/>
            <person name="Tabak M.A."/>
            <person name="Sorensen S.J."/>
            <person name="Hansen L.H."/>
        </authorList>
    </citation>
    <scope>NUCLEOTIDE SEQUENCE</scope>
    <source>
        <plasmid evidence="2">pRGRH0629</plasmid>
    </source>
</reference>
<reference evidence="2" key="1">
    <citation type="submission" date="2015-06" db="EMBL/GenBank/DDBJ databases">
        <authorList>
            <person name="Joergensen T."/>
        </authorList>
    </citation>
    <scope>NUCLEOTIDE SEQUENCE</scope>
    <source>
        <plasmid evidence="2">pRGRH0629</plasmid>
    </source>
</reference>
<dbReference type="AlphaFoldDB" id="A0A0H5Q214"/>
<name>A0A0H5Q214_9ZZZZ</name>
<keyword evidence="1" id="KW-0175">Coiled coil</keyword>
<proteinExistence type="predicted"/>
<organism evidence="2">
    <name type="scientific">uncultured prokaryote</name>
    <dbReference type="NCBI Taxonomy" id="198431"/>
    <lineage>
        <taxon>unclassified sequences</taxon>
        <taxon>environmental samples</taxon>
    </lineage>
</organism>
<keyword evidence="2" id="KW-0614">Plasmid</keyword>
<feature type="coiled-coil region" evidence="1">
    <location>
        <begin position="70"/>
        <end position="97"/>
    </location>
</feature>
<dbReference type="EMBL" id="LN853256">
    <property type="protein sequence ID" value="CRY95454.1"/>
    <property type="molecule type" value="Genomic_DNA"/>
</dbReference>
<evidence type="ECO:0000256" key="1">
    <source>
        <dbReference type="SAM" id="Coils"/>
    </source>
</evidence>
<accession>A0A0H5Q214</accession>
<sequence>MHHSLATAATAVGRNKTTILRAIKNGTLSASKNELGQYQIDPAELHRVYAPVVAAQPEASADTPALHAQIEALKEIVRRVDGENADLRRQRDSWQAQAERLAIGSQVAAAPVQETAHRGIFGLFRRAG</sequence>
<evidence type="ECO:0000313" key="2">
    <source>
        <dbReference type="EMBL" id="CRY95454.1"/>
    </source>
</evidence>
<evidence type="ECO:0008006" key="3">
    <source>
        <dbReference type="Google" id="ProtNLM"/>
    </source>
</evidence>